<protein>
    <submittedName>
        <fullName evidence="1">Putative modified peptide</fullName>
    </submittedName>
</protein>
<gene>
    <name evidence="1" type="ORF">SAMN05216289_1682</name>
</gene>
<dbReference type="EMBL" id="FOVF01000068">
    <property type="protein sequence ID" value="SFN72504.1"/>
    <property type="molecule type" value="Genomic_DNA"/>
</dbReference>
<dbReference type="Proteomes" id="UP000198575">
    <property type="component" value="Unassembled WGS sequence"/>
</dbReference>
<dbReference type="NCBIfam" id="TIGR04509">
    <property type="entry name" value="mod_pep_NH_fam"/>
    <property type="match status" value="1"/>
</dbReference>
<keyword evidence="2" id="KW-1185">Reference proteome</keyword>
<reference evidence="1 2" key="1">
    <citation type="submission" date="2016-10" db="EMBL/GenBank/DDBJ databases">
        <authorList>
            <person name="de Groot N.N."/>
        </authorList>
    </citation>
    <scope>NUCLEOTIDE SEQUENCE [LARGE SCALE GENOMIC DNA]</scope>
    <source>
        <strain evidence="1 2">CGMCC 1.7659</strain>
    </source>
</reference>
<evidence type="ECO:0000313" key="2">
    <source>
        <dbReference type="Proteomes" id="UP000198575"/>
    </source>
</evidence>
<name>A0A1I5BCQ5_9GAMM</name>
<organism evidence="1 2">
    <name type="scientific">Dokdonella immobilis</name>
    <dbReference type="NCBI Taxonomy" id="578942"/>
    <lineage>
        <taxon>Bacteria</taxon>
        <taxon>Pseudomonadati</taxon>
        <taxon>Pseudomonadota</taxon>
        <taxon>Gammaproteobacteria</taxon>
        <taxon>Lysobacterales</taxon>
        <taxon>Rhodanobacteraceae</taxon>
        <taxon>Dokdonella</taxon>
    </lineage>
</organism>
<dbReference type="AlphaFoldDB" id="A0A1I5BCQ5"/>
<proteinExistence type="predicted"/>
<sequence length="92" mass="9954">MADATLTEKQAAELIRMLATDDDFRNLFENKPAKALFKLGIPAETIVDLNAMCLCPAALAGKSLFKEASEKMDKSVLTATTSMQTPKMSMPA</sequence>
<evidence type="ECO:0000313" key="1">
    <source>
        <dbReference type="EMBL" id="SFN72504.1"/>
    </source>
</evidence>
<dbReference type="InterPro" id="IPR030976">
    <property type="entry name" value="Mod_pep_NH_fam"/>
</dbReference>
<accession>A0A1I5BCQ5</accession>